<sequence>MATYFLTSIPPKLSRVNKSGLDIGESYQTFCIQSWSEVADFLISFNSENEFFNLNFESNLHVKRTSKDAKILVGRPLVFLSDFIDFIKTLDDDDLVILGNADVFFLNKEKIFELIKVIENNEVCAFRRLNLEKLDSVGGESYAVGLDVFLSKAKNFKLIDPSGFVFGEPWWDHFIAVFFLKININLMIYEENAVGHLIHPEKWNRENWTKFGEKYLYKISISSISKFAECSIFLVYLNKAVAFLKSLCRFRMMGISRDSCFKFYYLNYISSLNVRIMNKCLTHLN</sequence>
<evidence type="ECO:0000313" key="2">
    <source>
        <dbReference type="Proteomes" id="UP001156664"/>
    </source>
</evidence>
<proteinExistence type="predicted"/>
<dbReference type="RefSeq" id="WP_284280829.1">
    <property type="nucleotide sequence ID" value="NZ_BSOJ01000014.1"/>
</dbReference>
<evidence type="ECO:0000313" key="1">
    <source>
        <dbReference type="EMBL" id="GLR26287.1"/>
    </source>
</evidence>
<keyword evidence="2" id="KW-1185">Reference proteome</keyword>
<accession>A0ABQ5YS70</accession>
<dbReference type="EMBL" id="BSOJ01000014">
    <property type="protein sequence ID" value="GLR26287.1"/>
    <property type="molecule type" value="Genomic_DNA"/>
</dbReference>
<organism evidence="1 2">
    <name type="scientific">Limnobacter litoralis</name>
    <dbReference type="NCBI Taxonomy" id="481366"/>
    <lineage>
        <taxon>Bacteria</taxon>
        <taxon>Pseudomonadati</taxon>
        <taxon>Pseudomonadota</taxon>
        <taxon>Betaproteobacteria</taxon>
        <taxon>Burkholderiales</taxon>
        <taxon>Burkholderiaceae</taxon>
        <taxon>Limnobacter</taxon>
    </lineage>
</organism>
<dbReference type="Proteomes" id="UP001156664">
    <property type="component" value="Unassembled WGS sequence"/>
</dbReference>
<gene>
    <name evidence="1" type="ORF">GCM10007875_13760</name>
</gene>
<protein>
    <submittedName>
        <fullName evidence="1">Uncharacterized protein</fullName>
    </submittedName>
</protein>
<name>A0ABQ5YS70_9BURK</name>
<reference evidence="2" key="1">
    <citation type="journal article" date="2019" name="Int. J. Syst. Evol. Microbiol.">
        <title>The Global Catalogue of Microorganisms (GCM) 10K type strain sequencing project: providing services to taxonomists for standard genome sequencing and annotation.</title>
        <authorList>
            <consortium name="The Broad Institute Genomics Platform"/>
            <consortium name="The Broad Institute Genome Sequencing Center for Infectious Disease"/>
            <person name="Wu L."/>
            <person name="Ma J."/>
        </authorList>
    </citation>
    <scope>NUCLEOTIDE SEQUENCE [LARGE SCALE GENOMIC DNA]</scope>
    <source>
        <strain evidence="2">NBRC 105857</strain>
    </source>
</reference>
<comment type="caution">
    <text evidence="1">The sequence shown here is derived from an EMBL/GenBank/DDBJ whole genome shotgun (WGS) entry which is preliminary data.</text>
</comment>